<organism evidence="2 3">
    <name type="scientific">Paraburkholderia piptadeniae</name>
    <dbReference type="NCBI Taxonomy" id="1701573"/>
    <lineage>
        <taxon>Bacteria</taxon>
        <taxon>Pseudomonadati</taxon>
        <taxon>Pseudomonadota</taxon>
        <taxon>Betaproteobacteria</taxon>
        <taxon>Burkholderiales</taxon>
        <taxon>Burkholderiaceae</taxon>
        <taxon>Paraburkholderia</taxon>
    </lineage>
</organism>
<dbReference type="AlphaFoldDB" id="A0A1N7SJH5"/>
<proteinExistence type="inferred from homology"/>
<comment type="similarity">
    <text evidence="1">Belongs to the enoyl-CoA hydratase/isomerase family.</text>
</comment>
<accession>A0A1N7SJH5</accession>
<sequence length="107" mass="11723">MGDCEQDHFCSGTACRGAAKPAGSLTAMKRLMRNAERLVIQMNSESAILVERLASAEANEAFAVFAQRRQPDFTRIARQQERYAPGAPPGIPLLLIHRHETSSLSKA</sequence>
<comment type="caution">
    <text evidence="2">The sequence shown here is derived from an EMBL/GenBank/DDBJ whole genome shotgun (WGS) entry which is preliminary data.</text>
</comment>
<reference evidence="2" key="1">
    <citation type="submission" date="2016-12" db="EMBL/GenBank/DDBJ databases">
        <authorList>
            <person name="Moulin L."/>
        </authorList>
    </citation>
    <scope>NUCLEOTIDE SEQUENCE [LARGE SCALE GENOMIC DNA]</scope>
    <source>
        <strain evidence="2">STM 7183</strain>
    </source>
</reference>
<name>A0A1N7SJH5_9BURK</name>
<evidence type="ECO:0000313" key="3">
    <source>
        <dbReference type="Proteomes" id="UP000195569"/>
    </source>
</evidence>
<keyword evidence="3" id="KW-1185">Reference proteome</keyword>
<dbReference type="InterPro" id="IPR029045">
    <property type="entry name" value="ClpP/crotonase-like_dom_sf"/>
</dbReference>
<evidence type="ECO:0000256" key="1">
    <source>
        <dbReference type="ARBA" id="ARBA00005254"/>
    </source>
</evidence>
<dbReference type="Proteomes" id="UP000195569">
    <property type="component" value="Unassembled WGS sequence"/>
</dbReference>
<dbReference type="SUPFAM" id="SSF52096">
    <property type="entry name" value="ClpP/crotonase"/>
    <property type="match status" value="1"/>
</dbReference>
<gene>
    <name evidence="2" type="ORF">BN2476_590005</name>
</gene>
<protein>
    <recommendedName>
        <fullName evidence="4">Enoyl-CoA hydratase</fullName>
    </recommendedName>
</protein>
<dbReference type="InterPro" id="IPR014748">
    <property type="entry name" value="Enoyl-CoA_hydra_C"/>
</dbReference>
<dbReference type="Gene3D" id="1.10.12.10">
    <property type="entry name" value="Lyase 2-enoyl-coa Hydratase, Chain A, domain 2"/>
    <property type="match status" value="1"/>
</dbReference>
<evidence type="ECO:0008006" key="4">
    <source>
        <dbReference type="Google" id="ProtNLM"/>
    </source>
</evidence>
<evidence type="ECO:0000313" key="2">
    <source>
        <dbReference type="EMBL" id="SIT47555.1"/>
    </source>
</evidence>
<dbReference type="EMBL" id="CYGY02000059">
    <property type="protein sequence ID" value="SIT47555.1"/>
    <property type="molecule type" value="Genomic_DNA"/>
</dbReference>